<evidence type="ECO:0000313" key="2">
    <source>
        <dbReference type="Proteomes" id="UP000275846"/>
    </source>
</evidence>
<reference evidence="1 2" key="1">
    <citation type="submission" date="2018-11" db="EMBL/GenBank/DDBJ databases">
        <authorList>
            <consortium name="Pathogen Informatics"/>
        </authorList>
    </citation>
    <scope>NUCLEOTIDE SEQUENCE [LARGE SCALE GENOMIC DNA]</scope>
    <source>
        <strain evidence="1 2">NST_G2</strain>
    </source>
</reference>
<organism evidence="1 2">
    <name type="scientific">Schistocephalus solidus</name>
    <name type="common">Tapeworm</name>
    <dbReference type="NCBI Taxonomy" id="70667"/>
    <lineage>
        <taxon>Eukaryota</taxon>
        <taxon>Metazoa</taxon>
        <taxon>Spiralia</taxon>
        <taxon>Lophotrochozoa</taxon>
        <taxon>Platyhelminthes</taxon>
        <taxon>Cestoda</taxon>
        <taxon>Eucestoda</taxon>
        <taxon>Diphyllobothriidea</taxon>
        <taxon>Diphyllobothriidae</taxon>
        <taxon>Schistocephalus</taxon>
    </lineage>
</organism>
<dbReference type="EMBL" id="UYSU01000682">
    <property type="protein sequence ID" value="VDL86120.1"/>
    <property type="molecule type" value="Genomic_DNA"/>
</dbReference>
<accession>A0A3P7BL28</accession>
<sequence length="70" mass="8041">MSVVFSRPYIEESSNKVMERLDEDEALGTVLANIYRLLKLARLEQTDGLESAAEHLNEKRFYTRPAIRVG</sequence>
<name>A0A3P7BL28_SCHSO</name>
<protein>
    <submittedName>
        <fullName evidence="1">Uncharacterized protein</fullName>
    </submittedName>
</protein>
<evidence type="ECO:0000313" key="1">
    <source>
        <dbReference type="EMBL" id="VDL86120.1"/>
    </source>
</evidence>
<dbReference type="AlphaFoldDB" id="A0A3P7BL28"/>
<dbReference type="Proteomes" id="UP000275846">
    <property type="component" value="Unassembled WGS sequence"/>
</dbReference>
<dbReference type="OrthoDB" id="10428176at2759"/>
<gene>
    <name evidence="1" type="ORF">SSLN_LOCUS725</name>
</gene>
<proteinExistence type="predicted"/>
<keyword evidence="2" id="KW-1185">Reference proteome</keyword>